<name>A0A1V9XUT8_9ACAR</name>
<keyword evidence="2" id="KW-0813">Transport</keyword>
<evidence type="ECO:0000313" key="8">
    <source>
        <dbReference type="Proteomes" id="UP000192247"/>
    </source>
</evidence>
<evidence type="ECO:0000313" key="7">
    <source>
        <dbReference type="EMBL" id="OQR77245.1"/>
    </source>
</evidence>
<organism evidence="7 8">
    <name type="scientific">Tropilaelaps mercedesae</name>
    <dbReference type="NCBI Taxonomy" id="418985"/>
    <lineage>
        <taxon>Eukaryota</taxon>
        <taxon>Metazoa</taxon>
        <taxon>Ecdysozoa</taxon>
        <taxon>Arthropoda</taxon>
        <taxon>Chelicerata</taxon>
        <taxon>Arachnida</taxon>
        <taxon>Acari</taxon>
        <taxon>Parasitiformes</taxon>
        <taxon>Mesostigmata</taxon>
        <taxon>Gamasina</taxon>
        <taxon>Dermanyssoidea</taxon>
        <taxon>Laelapidae</taxon>
        <taxon>Tropilaelaps</taxon>
    </lineage>
</organism>
<keyword evidence="5 6" id="KW-0472">Membrane</keyword>
<proteinExistence type="predicted"/>
<dbReference type="InParanoid" id="A0A1V9XUT8"/>
<protein>
    <submittedName>
        <fullName evidence="7">MFS-type transporter SLC18B1-like</fullName>
    </submittedName>
</protein>
<sequence length="112" mass="12133">MADLNGMDNAEELMKPGALGIVWTTRRKIILSVLVIGTLLESSCYALMAPFFPDEASSKGNSATQFGIVFGIYPLVGFIFSPICGKLLSTKIKPKTMLFSGMLVDGFFLSLM</sequence>
<comment type="caution">
    <text evidence="7">The sequence shown here is derived from an EMBL/GenBank/DDBJ whole genome shotgun (WGS) entry which is preliminary data.</text>
</comment>
<dbReference type="Proteomes" id="UP000192247">
    <property type="component" value="Unassembled WGS sequence"/>
</dbReference>
<feature type="transmembrane region" description="Helical" evidence="6">
    <location>
        <begin position="68"/>
        <end position="88"/>
    </location>
</feature>
<evidence type="ECO:0000256" key="1">
    <source>
        <dbReference type="ARBA" id="ARBA00004141"/>
    </source>
</evidence>
<dbReference type="STRING" id="418985.A0A1V9XUT8"/>
<dbReference type="OrthoDB" id="6490954at2759"/>
<dbReference type="AlphaFoldDB" id="A0A1V9XUT8"/>
<dbReference type="PANTHER" id="PTHR23506">
    <property type="entry name" value="GH10249P"/>
    <property type="match status" value="1"/>
</dbReference>
<evidence type="ECO:0000256" key="6">
    <source>
        <dbReference type="SAM" id="Phobius"/>
    </source>
</evidence>
<gene>
    <name evidence="7" type="ORF">BIW11_07235</name>
</gene>
<dbReference type="Gene3D" id="1.20.1250.20">
    <property type="entry name" value="MFS general substrate transporter like domains"/>
    <property type="match status" value="1"/>
</dbReference>
<reference evidence="7 8" key="1">
    <citation type="journal article" date="2017" name="Gigascience">
        <title>Draft genome of the honey bee ectoparasitic mite, Tropilaelaps mercedesae, is shaped by the parasitic life history.</title>
        <authorList>
            <person name="Dong X."/>
            <person name="Armstrong S.D."/>
            <person name="Xia D."/>
            <person name="Makepeace B.L."/>
            <person name="Darby A.C."/>
            <person name="Kadowaki T."/>
        </authorList>
    </citation>
    <scope>NUCLEOTIDE SEQUENCE [LARGE SCALE GENOMIC DNA]</scope>
    <source>
        <strain evidence="7">Wuxi-XJTLU</strain>
    </source>
</reference>
<dbReference type="EMBL" id="MNPL01003791">
    <property type="protein sequence ID" value="OQR77245.1"/>
    <property type="molecule type" value="Genomic_DNA"/>
</dbReference>
<feature type="transmembrane region" description="Helical" evidence="6">
    <location>
        <begin position="29"/>
        <end position="48"/>
    </location>
</feature>
<dbReference type="GO" id="GO:0022857">
    <property type="term" value="F:transmembrane transporter activity"/>
    <property type="evidence" value="ECO:0007669"/>
    <property type="project" value="TreeGrafter"/>
</dbReference>
<keyword evidence="8" id="KW-1185">Reference proteome</keyword>
<dbReference type="InterPro" id="IPR050930">
    <property type="entry name" value="MFS_Vesicular_Transporter"/>
</dbReference>
<comment type="subcellular location">
    <subcellularLocation>
        <location evidence="1">Membrane</location>
        <topology evidence="1">Multi-pass membrane protein</topology>
    </subcellularLocation>
</comment>
<evidence type="ECO:0000256" key="2">
    <source>
        <dbReference type="ARBA" id="ARBA00022448"/>
    </source>
</evidence>
<keyword evidence="3 6" id="KW-0812">Transmembrane</keyword>
<dbReference type="PANTHER" id="PTHR23506:SF26">
    <property type="entry name" value="MFS-TYPE TRANSPORTER SLC18B1"/>
    <property type="match status" value="1"/>
</dbReference>
<evidence type="ECO:0000256" key="3">
    <source>
        <dbReference type="ARBA" id="ARBA00022692"/>
    </source>
</evidence>
<dbReference type="InterPro" id="IPR036259">
    <property type="entry name" value="MFS_trans_sf"/>
</dbReference>
<dbReference type="GO" id="GO:0016020">
    <property type="term" value="C:membrane"/>
    <property type="evidence" value="ECO:0007669"/>
    <property type="project" value="UniProtKB-SubCell"/>
</dbReference>
<keyword evidence="4 6" id="KW-1133">Transmembrane helix</keyword>
<evidence type="ECO:0000256" key="5">
    <source>
        <dbReference type="ARBA" id="ARBA00023136"/>
    </source>
</evidence>
<dbReference type="SUPFAM" id="SSF103473">
    <property type="entry name" value="MFS general substrate transporter"/>
    <property type="match status" value="1"/>
</dbReference>
<feature type="non-terminal residue" evidence="7">
    <location>
        <position position="112"/>
    </location>
</feature>
<accession>A0A1V9XUT8</accession>
<evidence type="ECO:0000256" key="4">
    <source>
        <dbReference type="ARBA" id="ARBA00022989"/>
    </source>
</evidence>